<name>A0A3P7LND5_DIBLA</name>
<sequence length="133" mass="14249">MANLGYASTVGGVTKIINFIIGLVVMIIVAARINVYWGEGGYMLFASIFAWVFALGLLLLHIADDTERRAVDIFEVVTLGLTIIFVTCAFIIAAVFAGQTNHGILTAITVLFAVILIAAAIDFGMQLKKVLQA</sequence>
<feature type="transmembrane region" description="Helical" evidence="6">
    <location>
        <begin position="16"/>
        <end position="37"/>
    </location>
</feature>
<keyword evidence="9" id="KW-1185">Reference proteome</keyword>
<comment type="subcellular location">
    <subcellularLocation>
        <location evidence="1">Membrane</location>
        <topology evidence="1">Multi-pass membrane protein</topology>
    </subcellularLocation>
</comment>
<proteinExistence type="predicted"/>
<feature type="domain" description="MARVEL" evidence="7">
    <location>
        <begin position="6"/>
        <end position="131"/>
    </location>
</feature>
<dbReference type="PROSITE" id="PS51225">
    <property type="entry name" value="MARVEL"/>
    <property type="match status" value="1"/>
</dbReference>
<evidence type="ECO:0000256" key="4">
    <source>
        <dbReference type="ARBA" id="ARBA00023136"/>
    </source>
</evidence>
<evidence type="ECO:0000313" key="9">
    <source>
        <dbReference type="Proteomes" id="UP000281553"/>
    </source>
</evidence>
<organism evidence="8 9">
    <name type="scientific">Dibothriocephalus latus</name>
    <name type="common">Fish tapeworm</name>
    <name type="synonym">Diphyllobothrium latum</name>
    <dbReference type="NCBI Taxonomy" id="60516"/>
    <lineage>
        <taxon>Eukaryota</taxon>
        <taxon>Metazoa</taxon>
        <taxon>Spiralia</taxon>
        <taxon>Lophotrochozoa</taxon>
        <taxon>Platyhelminthes</taxon>
        <taxon>Cestoda</taxon>
        <taxon>Eucestoda</taxon>
        <taxon>Diphyllobothriidea</taxon>
        <taxon>Diphyllobothriidae</taxon>
        <taxon>Dibothriocephalus</taxon>
    </lineage>
</organism>
<protein>
    <recommendedName>
        <fullName evidence="7">MARVEL domain-containing protein</fullName>
    </recommendedName>
</protein>
<dbReference type="InterPro" id="IPR008253">
    <property type="entry name" value="Marvel"/>
</dbReference>
<evidence type="ECO:0000256" key="2">
    <source>
        <dbReference type="ARBA" id="ARBA00022692"/>
    </source>
</evidence>
<reference evidence="8 9" key="1">
    <citation type="submission" date="2018-11" db="EMBL/GenBank/DDBJ databases">
        <authorList>
            <consortium name="Pathogen Informatics"/>
        </authorList>
    </citation>
    <scope>NUCLEOTIDE SEQUENCE [LARGE SCALE GENOMIC DNA]</scope>
</reference>
<keyword evidence="2 5" id="KW-0812">Transmembrane</keyword>
<evidence type="ECO:0000256" key="6">
    <source>
        <dbReference type="SAM" id="Phobius"/>
    </source>
</evidence>
<keyword evidence="4 5" id="KW-0472">Membrane</keyword>
<gene>
    <name evidence="8" type="ORF">DILT_LOCUS8988</name>
</gene>
<dbReference type="OrthoDB" id="6270835at2759"/>
<dbReference type="EMBL" id="UYRU01055718">
    <property type="protein sequence ID" value="VDN13157.1"/>
    <property type="molecule type" value="Genomic_DNA"/>
</dbReference>
<evidence type="ECO:0000256" key="3">
    <source>
        <dbReference type="ARBA" id="ARBA00022989"/>
    </source>
</evidence>
<keyword evidence="3 6" id="KW-1133">Transmembrane helix</keyword>
<evidence type="ECO:0000313" key="8">
    <source>
        <dbReference type="EMBL" id="VDN13157.1"/>
    </source>
</evidence>
<evidence type="ECO:0000256" key="5">
    <source>
        <dbReference type="PROSITE-ProRule" id="PRU00581"/>
    </source>
</evidence>
<feature type="transmembrane region" description="Helical" evidence="6">
    <location>
        <begin position="103"/>
        <end position="125"/>
    </location>
</feature>
<accession>A0A3P7LND5</accession>
<dbReference type="Proteomes" id="UP000281553">
    <property type="component" value="Unassembled WGS sequence"/>
</dbReference>
<feature type="transmembrane region" description="Helical" evidence="6">
    <location>
        <begin position="43"/>
        <end position="62"/>
    </location>
</feature>
<evidence type="ECO:0000259" key="7">
    <source>
        <dbReference type="PROSITE" id="PS51225"/>
    </source>
</evidence>
<feature type="transmembrane region" description="Helical" evidence="6">
    <location>
        <begin position="74"/>
        <end position="97"/>
    </location>
</feature>
<dbReference type="AlphaFoldDB" id="A0A3P7LND5"/>
<dbReference type="GO" id="GO:0016020">
    <property type="term" value="C:membrane"/>
    <property type="evidence" value="ECO:0007669"/>
    <property type="project" value="UniProtKB-SubCell"/>
</dbReference>
<evidence type="ECO:0000256" key="1">
    <source>
        <dbReference type="ARBA" id="ARBA00004141"/>
    </source>
</evidence>